<gene>
    <name evidence="1" type="ORF">UT28_C0001G0480</name>
</gene>
<dbReference type="EMBL" id="CP011213">
    <property type="protein sequence ID" value="AKM82285.1"/>
    <property type="molecule type" value="Genomic_DNA"/>
</dbReference>
<protein>
    <submittedName>
        <fullName evidence="1">Uncharacterized protein</fullName>
    </submittedName>
</protein>
<evidence type="ECO:0000313" key="2">
    <source>
        <dbReference type="Proteomes" id="UP000035648"/>
    </source>
</evidence>
<accession>A0A0G4B404</accession>
<sequence>MAHVMVKICMDPRYRPGGKYEKPLEHFLISIGAEGAYQVSEAGASLQYAKLACEPALLDRLKTARDAGVKRYILIDHLTCKAFPLHFPGLKPEDEKKKHLETLGKARQWHELHAPDISFEMYLQDDEDPYHFERIS</sequence>
<dbReference type="KEGG" id="bbgw:UT28_C0001G0480"/>
<proteinExistence type="predicted"/>
<dbReference type="Proteomes" id="UP000035648">
    <property type="component" value="Chromosome"/>
</dbReference>
<dbReference type="STRING" id="1618337.UT28_C0001G0480"/>
<reference evidence="1 2" key="1">
    <citation type="journal article" date="2015" name="Nature">
        <title>rRNA introns, odd ribosomes, and small enigmatic genomes across a large radiation of phyla.</title>
        <authorList>
            <person name="Brown C.T."/>
            <person name="Hug L.A."/>
            <person name="Thomas B.C."/>
            <person name="Sharon I."/>
            <person name="Castelle C.J."/>
            <person name="Singh A."/>
            <person name="Wilkins M.J."/>
            <person name="Williams K.H."/>
            <person name="Banfield J.F."/>
        </authorList>
    </citation>
    <scope>NUCLEOTIDE SEQUENCE [LARGE SCALE GENOMIC DNA]</scope>
</reference>
<organism evidence="1 2">
    <name type="scientific">Berkelbacteria bacterium GW2011_GWE1_39_12</name>
    <dbReference type="NCBI Taxonomy" id="1618337"/>
    <lineage>
        <taxon>Bacteria</taxon>
        <taxon>Candidatus Berkelbacteria</taxon>
    </lineage>
</organism>
<dbReference type="AlphaFoldDB" id="A0A0G4B404"/>
<name>A0A0G4B404_9BACT</name>
<evidence type="ECO:0000313" key="1">
    <source>
        <dbReference type="EMBL" id="AKM82285.1"/>
    </source>
</evidence>